<name>A0A1I7BPT2_9BACT</name>
<reference evidence="2" key="1">
    <citation type="submission" date="2016-10" db="EMBL/GenBank/DDBJ databases">
        <authorList>
            <person name="Varghese N."/>
            <person name="Submissions S."/>
        </authorList>
    </citation>
    <scope>NUCLEOTIDE SEQUENCE [LARGE SCALE GENOMIC DNA]</scope>
    <source>
        <strain evidence="2">DSM 23445</strain>
    </source>
</reference>
<evidence type="ECO:0000313" key="1">
    <source>
        <dbReference type="EMBL" id="SFT89143.1"/>
    </source>
</evidence>
<organism evidence="1 2">
    <name type="scientific">Algoriphagus locisalis</name>
    <dbReference type="NCBI Taxonomy" id="305507"/>
    <lineage>
        <taxon>Bacteria</taxon>
        <taxon>Pseudomonadati</taxon>
        <taxon>Bacteroidota</taxon>
        <taxon>Cytophagia</taxon>
        <taxon>Cytophagales</taxon>
        <taxon>Cyclobacteriaceae</taxon>
        <taxon>Algoriphagus</taxon>
    </lineage>
</organism>
<dbReference type="EMBL" id="FPBF01000003">
    <property type="protein sequence ID" value="SFT89143.1"/>
    <property type="molecule type" value="Genomic_DNA"/>
</dbReference>
<dbReference type="STRING" id="305507.SAMN04489724_2596"/>
<dbReference type="Proteomes" id="UP000199673">
    <property type="component" value="Unassembled WGS sequence"/>
</dbReference>
<accession>A0A1I7BPT2</accession>
<dbReference type="RefSeq" id="WP_170857080.1">
    <property type="nucleotide sequence ID" value="NZ_FPBF01000003.1"/>
</dbReference>
<proteinExistence type="predicted"/>
<keyword evidence="2" id="KW-1185">Reference proteome</keyword>
<gene>
    <name evidence="1" type="ORF">SAMN04489724_2596</name>
</gene>
<protein>
    <submittedName>
        <fullName evidence="1">Uncharacterized protein</fullName>
    </submittedName>
</protein>
<evidence type="ECO:0000313" key="2">
    <source>
        <dbReference type="Proteomes" id="UP000199673"/>
    </source>
</evidence>
<dbReference type="AlphaFoldDB" id="A0A1I7BPT2"/>
<sequence length="47" mass="5431">MGLTKIGHAYGILKTIELTFYHQQLMVRLRSPTMAGYNMKHAYGIIY</sequence>